<sequence length="80" mass="8946">ALPRHHDTIHLWISRMFFQMRGKVIDSLTEAMAPVDISFDGWTSRHSVKEFLGTVAHWVSVGGECHCVLLGLPELHGHSG</sequence>
<feature type="non-terminal residue" evidence="1">
    <location>
        <position position="80"/>
    </location>
</feature>
<feature type="non-terminal residue" evidence="1">
    <location>
        <position position="1"/>
    </location>
</feature>
<proteinExistence type="predicted"/>
<evidence type="ECO:0000313" key="1">
    <source>
        <dbReference type="EMBL" id="RPA73446.1"/>
    </source>
</evidence>
<dbReference type="AlphaFoldDB" id="A0A3N4HKM4"/>
<evidence type="ECO:0000313" key="2">
    <source>
        <dbReference type="Proteomes" id="UP000275078"/>
    </source>
</evidence>
<reference evidence="1 2" key="1">
    <citation type="journal article" date="2018" name="Nat. Ecol. Evol.">
        <title>Pezizomycetes genomes reveal the molecular basis of ectomycorrhizal truffle lifestyle.</title>
        <authorList>
            <person name="Murat C."/>
            <person name="Payen T."/>
            <person name="Noel B."/>
            <person name="Kuo A."/>
            <person name="Morin E."/>
            <person name="Chen J."/>
            <person name="Kohler A."/>
            <person name="Krizsan K."/>
            <person name="Balestrini R."/>
            <person name="Da Silva C."/>
            <person name="Montanini B."/>
            <person name="Hainaut M."/>
            <person name="Levati E."/>
            <person name="Barry K.W."/>
            <person name="Belfiori B."/>
            <person name="Cichocki N."/>
            <person name="Clum A."/>
            <person name="Dockter R.B."/>
            <person name="Fauchery L."/>
            <person name="Guy J."/>
            <person name="Iotti M."/>
            <person name="Le Tacon F."/>
            <person name="Lindquist E.A."/>
            <person name="Lipzen A."/>
            <person name="Malagnac F."/>
            <person name="Mello A."/>
            <person name="Molinier V."/>
            <person name="Miyauchi S."/>
            <person name="Poulain J."/>
            <person name="Riccioni C."/>
            <person name="Rubini A."/>
            <person name="Sitrit Y."/>
            <person name="Splivallo R."/>
            <person name="Traeger S."/>
            <person name="Wang M."/>
            <person name="Zifcakova L."/>
            <person name="Wipf D."/>
            <person name="Zambonelli A."/>
            <person name="Paolocci F."/>
            <person name="Nowrousian M."/>
            <person name="Ottonello S."/>
            <person name="Baldrian P."/>
            <person name="Spatafora J.W."/>
            <person name="Henrissat B."/>
            <person name="Nagy L.G."/>
            <person name="Aury J.M."/>
            <person name="Wincker P."/>
            <person name="Grigoriev I.V."/>
            <person name="Bonfante P."/>
            <person name="Martin F.M."/>
        </authorList>
    </citation>
    <scope>NUCLEOTIDE SEQUENCE [LARGE SCALE GENOMIC DNA]</scope>
    <source>
        <strain evidence="1 2">RN42</strain>
    </source>
</reference>
<dbReference type="Proteomes" id="UP000275078">
    <property type="component" value="Unassembled WGS sequence"/>
</dbReference>
<name>A0A3N4HKM4_ASCIM</name>
<gene>
    <name evidence="1" type="ORF">BJ508DRAFT_186034</name>
</gene>
<accession>A0A3N4HKM4</accession>
<dbReference type="EMBL" id="ML119821">
    <property type="protein sequence ID" value="RPA73446.1"/>
    <property type="molecule type" value="Genomic_DNA"/>
</dbReference>
<keyword evidence="2" id="KW-1185">Reference proteome</keyword>
<protein>
    <submittedName>
        <fullName evidence="1">Uncharacterized protein</fullName>
    </submittedName>
</protein>
<organism evidence="1 2">
    <name type="scientific">Ascobolus immersus RN42</name>
    <dbReference type="NCBI Taxonomy" id="1160509"/>
    <lineage>
        <taxon>Eukaryota</taxon>
        <taxon>Fungi</taxon>
        <taxon>Dikarya</taxon>
        <taxon>Ascomycota</taxon>
        <taxon>Pezizomycotina</taxon>
        <taxon>Pezizomycetes</taxon>
        <taxon>Pezizales</taxon>
        <taxon>Ascobolaceae</taxon>
        <taxon>Ascobolus</taxon>
    </lineage>
</organism>